<dbReference type="RefSeq" id="WP_025866138.1">
    <property type="nucleotide sequence ID" value="NZ_BLAX01000001.1"/>
</dbReference>
<sequence length="72" mass="7743">MKKTLGIVLIIVGIVMIAYTGFNYITTEKVVDLGPIEITKEKKHAVQWPPVVGVVLIAGGIVAIVVDKKARS</sequence>
<evidence type="ECO:0000313" key="3">
    <source>
        <dbReference type="Proteomes" id="UP000391834"/>
    </source>
</evidence>
<feature type="transmembrane region" description="Helical" evidence="1">
    <location>
        <begin position="7"/>
        <end position="25"/>
    </location>
</feature>
<proteinExistence type="predicted"/>
<organism evidence="2 3">
    <name type="scientific">Prolixibacter bellariivorans</name>
    <dbReference type="NCBI Taxonomy" id="314319"/>
    <lineage>
        <taxon>Bacteria</taxon>
        <taxon>Pseudomonadati</taxon>
        <taxon>Bacteroidota</taxon>
        <taxon>Bacteroidia</taxon>
        <taxon>Marinilabiliales</taxon>
        <taxon>Prolixibacteraceae</taxon>
        <taxon>Prolixibacter</taxon>
    </lineage>
</organism>
<dbReference type="AlphaFoldDB" id="A0A5M4B3N2"/>
<keyword evidence="1" id="KW-1133">Transmembrane helix</keyword>
<keyword evidence="3" id="KW-1185">Reference proteome</keyword>
<feature type="transmembrane region" description="Helical" evidence="1">
    <location>
        <begin position="45"/>
        <end position="66"/>
    </location>
</feature>
<evidence type="ECO:0000313" key="2">
    <source>
        <dbReference type="EMBL" id="GET34486.1"/>
    </source>
</evidence>
<keyword evidence="1" id="KW-0812">Transmembrane</keyword>
<name>A0A5M4B3N2_9BACT</name>
<evidence type="ECO:0008006" key="4">
    <source>
        <dbReference type="Google" id="ProtNLM"/>
    </source>
</evidence>
<accession>A0A5M4B3N2</accession>
<evidence type="ECO:0000256" key="1">
    <source>
        <dbReference type="SAM" id="Phobius"/>
    </source>
</evidence>
<dbReference type="Proteomes" id="UP000391834">
    <property type="component" value="Unassembled WGS sequence"/>
</dbReference>
<comment type="caution">
    <text evidence="2">The sequence shown here is derived from an EMBL/GenBank/DDBJ whole genome shotgun (WGS) entry which is preliminary data.</text>
</comment>
<gene>
    <name evidence="2" type="ORF">PbJCM13498_33490</name>
</gene>
<keyword evidence="1" id="KW-0472">Membrane</keyword>
<reference evidence="2 3" key="1">
    <citation type="submission" date="2019-10" db="EMBL/GenBank/DDBJ databases">
        <title>Prolixibacter strains distinguished by the presence of nitrate reductase genes were adept at nitrate-dependent anaerobic corrosion of metallic iron and carbon steel.</title>
        <authorList>
            <person name="Iino T."/>
            <person name="Shono N."/>
            <person name="Ito K."/>
            <person name="Nakamura R."/>
            <person name="Sueoka K."/>
            <person name="Harayama S."/>
            <person name="Ohkuma M."/>
        </authorList>
    </citation>
    <scope>NUCLEOTIDE SEQUENCE [LARGE SCALE GENOMIC DNA]</scope>
    <source>
        <strain evidence="2 3">JCM 13498</strain>
    </source>
</reference>
<protein>
    <recommendedName>
        <fullName evidence="4">DUF3185 domain-containing protein</fullName>
    </recommendedName>
</protein>
<dbReference type="OrthoDB" id="1123447at2"/>
<dbReference type="EMBL" id="BLAX01000001">
    <property type="protein sequence ID" value="GET34486.1"/>
    <property type="molecule type" value="Genomic_DNA"/>
</dbReference>